<evidence type="ECO:0000256" key="8">
    <source>
        <dbReference type="SAM" id="SignalP"/>
    </source>
</evidence>
<feature type="chain" id="PRO_5020929574" description="superoxide dismutase" evidence="8">
    <location>
        <begin position="18"/>
        <end position="261"/>
    </location>
</feature>
<feature type="binding site" evidence="7">
    <location>
        <position position="218"/>
    </location>
    <ligand>
        <name>Mn(2+)</name>
        <dbReference type="ChEBI" id="CHEBI:29035"/>
    </ligand>
</feature>
<name>A0A4U0WN59_9PEZI</name>
<dbReference type="FunFam" id="1.10.287.990:FF:000001">
    <property type="entry name" value="Superoxide dismutase"/>
    <property type="match status" value="1"/>
</dbReference>
<dbReference type="SUPFAM" id="SSF54719">
    <property type="entry name" value="Fe,Mn superoxide dismutase (SOD), C-terminal domain"/>
    <property type="match status" value="1"/>
</dbReference>
<dbReference type="Pfam" id="PF02777">
    <property type="entry name" value="Sod_Fe_C"/>
    <property type="match status" value="1"/>
</dbReference>
<dbReference type="Pfam" id="PF00081">
    <property type="entry name" value="Sod_Fe_N"/>
    <property type="match status" value="1"/>
</dbReference>
<dbReference type="GO" id="GO:0046872">
    <property type="term" value="F:metal ion binding"/>
    <property type="evidence" value="ECO:0007669"/>
    <property type="project" value="UniProtKB-KW"/>
</dbReference>
<dbReference type="STRING" id="329884.A0A4U0WN59"/>
<evidence type="ECO:0000313" key="11">
    <source>
        <dbReference type="EMBL" id="TKA63786.1"/>
    </source>
</evidence>
<keyword evidence="3 7" id="KW-0479">Metal-binding</keyword>
<dbReference type="InterPro" id="IPR001189">
    <property type="entry name" value="Mn/Fe_SOD"/>
</dbReference>
<sequence>MHFANLTLGWMLSLAQSRLGVGPLVHNKLGSDTSFPAPPTTILYTLPPLDYNYEALEPHFDAETMRIHHTKHHQTYITNLNAALQGNEFSSLDIDELMTRFNDLPADKKAVVRNQGGGHANHSFFWKNLTPNATALADGSPLKTGIEDTFSSFEVFQQAFEKAATSVFGSGWAWLILTDTGELRVVTTANQDSPLMGESVVGAGAAGFPIMGLDVWEHAYYLRYRNVRPDYIKAYWQVVNWEFASGRYMEARGSMVQPEAL</sequence>
<evidence type="ECO:0000256" key="6">
    <source>
        <dbReference type="ARBA" id="ARBA00049204"/>
    </source>
</evidence>
<dbReference type="SUPFAM" id="SSF46609">
    <property type="entry name" value="Fe,Mn superoxide dismutase (SOD), N-terminal domain"/>
    <property type="match status" value="1"/>
</dbReference>
<feature type="binding site" evidence="7">
    <location>
        <position position="214"/>
    </location>
    <ligand>
        <name>Mn(2+)</name>
        <dbReference type="ChEBI" id="CHEBI:29035"/>
    </ligand>
</feature>
<feature type="signal peptide" evidence="8">
    <location>
        <begin position="1"/>
        <end position="17"/>
    </location>
</feature>
<evidence type="ECO:0000259" key="9">
    <source>
        <dbReference type="Pfam" id="PF00081"/>
    </source>
</evidence>
<dbReference type="EMBL" id="NAJQ01000909">
    <property type="protein sequence ID" value="TKA63786.1"/>
    <property type="molecule type" value="Genomic_DNA"/>
</dbReference>
<feature type="binding site" evidence="7">
    <location>
        <position position="122"/>
    </location>
    <ligand>
        <name>Mn(2+)</name>
        <dbReference type="ChEBI" id="CHEBI:29035"/>
    </ligand>
</feature>
<organism evidence="11 12">
    <name type="scientific">Friedmanniomyces simplex</name>
    <dbReference type="NCBI Taxonomy" id="329884"/>
    <lineage>
        <taxon>Eukaryota</taxon>
        <taxon>Fungi</taxon>
        <taxon>Dikarya</taxon>
        <taxon>Ascomycota</taxon>
        <taxon>Pezizomycotina</taxon>
        <taxon>Dothideomycetes</taxon>
        <taxon>Dothideomycetidae</taxon>
        <taxon>Mycosphaerellales</taxon>
        <taxon>Teratosphaeriaceae</taxon>
        <taxon>Friedmanniomyces</taxon>
    </lineage>
</organism>
<feature type="domain" description="Manganese/iron superoxide dismutase N-terminal" evidence="9">
    <location>
        <begin position="44"/>
        <end position="129"/>
    </location>
</feature>
<dbReference type="InterPro" id="IPR019832">
    <property type="entry name" value="Mn/Fe_SOD_C"/>
</dbReference>
<dbReference type="Proteomes" id="UP000309340">
    <property type="component" value="Unassembled WGS sequence"/>
</dbReference>
<dbReference type="InterPro" id="IPR036324">
    <property type="entry name" value="Mn/Fe_SOD_N_sf"/>
</dbReference>
<dbReference type="PANTHER" id="PTHR43595">
    <property type="entry name" value="37S RIBOSOMAL PROTEIN S26, MITOCHONDRIAL"/>
    <property type="match status" value="1"/>
</dbReference>
<dbReference type="GO" id="GO:0005737">
    <property type="term" value="C:cytoplasm"/>
    <property type="evidence" value="ECO:0007669"/>
    <property type="project" value="TreeGrafter"/>
</dbReference>
<evidence type="ECO:0000256" key="4">
    <source>
        <dbReference type="ARBA" id="ARBA00023002"/>
    </source>
</evidence>
<keyword evidence="4" id="KW-0560">Oxidoreductase</keyword>
<evidence type="ECO:0000256" key="3">
    <source>
        <dbReference type="ARBA" id="ARBA00022723"/>
    </source>
</evidence>
<comment type="caution">
    <text evidence="11">The sequence shown here is derived from an EMBL/GenBank/DDBJ whole genome shotgun (WGS) entry which is preliminary data.</text>
</comment>
<proteinExistence type="inferred from homology"/>
<dbReference type="InterPro" id="IPR019833">
    <property type="entry name" value="Mn/Fe_SOD_BS"/>
</dbReference>
<keyword evidence="12" id="KW-1185">Reference proteome</keyword>
<evidence type="ECO:0000259" key="10">
    <source>
        <dbReference type="Pfam" id="PF02777"/>
    </source>
</evidence>
<protein>
    <recommendedName>
        <fullName evidence="2">superoxide dismutase</fullName>
        <ecNumber evidence="2">1.15.1.1</ecNumber>
    </recommendedName>
</protein>
<feature type="domain" description="Manganese/iron superoxide dismutase C-terminal" evidence="10">
    <location>
        <begin position="141"/>
        <end position="245"/>
    </location>
</feature>
<dbReference type="InterPro" id="IPR019831">
    <property type="entry name" value="Mn/Fe_SOD_N"/>
</dbReference>
<dbReference type="Gene3D" id="1.10.287.990">
    <property type="entry name" value="Fe,Mn superoxide dismutase (SOD) domain"/>
    <property type="match status" value="1"/>
</dbReference>
<reference evidence="11 12" key="1">
    <citation type="submission" date="2017-03" db="EMBL/GenBank/DDBJ databases">
        <title>Genomes of endolithic fungi from Antarctica.</title>
        <authorList>
            <person name="Coleine C."/>
            <person name="Masonjones S."/>
            <person name="Stajich J.E."/>
        </authorList>
    </citation>
    <scope>NUCLEOTIDE SEQUENCE [LARGE SCALE GENOMIC DNA]</scope>
    <source>
        <strain evidence="11 12">CCFEE 5184</strain>
    </source>
</reference>
<comment type="similarity">
    <text evidence="1">Belongs to the iron/manganese superoxide dismutase family.</text>
</comment>
<gene>
    <name evidence="11" type="ORF">B0A55_09096</name>
</gene>
<evidence type="ECO:0000313" key="12">
    <source>
        <dbReference type="Proteomes" id="UP000309340"/>
    </source>
</evidence>
<dbReference type="GO" id="GO:0004784">
    <property type="term" value="F:superoxide dismutase activity"/>
    <property type="evidence" value="ECO:0007669"/>
    <property type="project" value="UniProtKB-EC"/>
</dbReference>
<dbReference type="PANTHER" id="PTHR43595:SF2">
    <property type="entry name" value="SMALL RIBOSOMAL SUBUNIT PROTEIN MS42"/>
    <property type="match status" value="1"/>
</dbReference>
<evidence type="ECO:0000256" key="2">
    <source>
        <dbReference type="ARBA" id="ARBA00012682"/>
    </source>
</evidence>
<dbReference type="PIRSF" id="PIRSF000349">
    <property type="entry name" value="SODismutase"/>
    <property type="match status" value="1"/>
</dbReference>
<evidence type="ECO:0000256" key="7">
    <source>
        <dbReference type="PIRSR" id="PIRSR000349-1"/>
    </source>
</evidence>
<feature type="binding site" evidence="7">
    <location>
        <position position="68"/>
    </location>
    <ligand>
        <name>Mn(2+)</name>
        <dbReference type="ChEBI" id="CHEBI:29035"/>
    </ligand>
</feature>
<comment type="function">
    <text evidence="5">Component of the mitochondrial ribosome (mitoribosome), a dedicated translation machinery responsible for the synthesis of mitochondrial genome-encoded proteins, including at least some of the essential transmembrane subunits of the mitochondrial respiratory chain. The mitoribosomes are attached to the mitochondrial inner membrane and translation products are cotranslationally integrated into the membrane.</text>
</comment>
<dbReference type="OrthoDB" id="239262at2759"/>
<comment type="catalytic activity">
    <reaction evidence="6">
        <text>2 superoxide + 2 H(+) = H2O2 + O2</text>
        <dbReference type="Rhea" id="RHEA:20696"/>
        <dbReference type="ChEBI" id="CHEBI:15378"/>
        <dbReference type="ChEBI" id="CHEBI:15379"/>
        <dbReference type="ChEBI" id="CHEBI:16240"/>
        <dbReference type="ChEBI" id="CHEBI:18421"/>
        <dbReference type="EC" id="1.15.1.1"/>
    </reaction>
</comment>
<dbReference type="PRINTS" id="PR01703">
    <property type="entry name" value="MNSODISMTASE"/>
</dbReference>
<dbReference type="AlphaFoldDB" id="A0A4U0WN59"/>
<accession>A0A4U0WN59</accession>
<evidence type="ECO:0000256" key="5">
    <source>
        <dbReference type="ARBA" id="ARBA00037226"/>
    </source>
</evidence>
<evidence type="ECO:0000256" key="1">
    <source>
        <dbReference type="ARBA" id="ARBA00008714"/>
    </source>
</evidence>
<dbReference type="PROSITE" id="PS00088">
    <property type="entry name" value="SOD_MN"/>
    <property type="match status" value="1"/>
</dbReference>
<dbReference type="InterPro" id="IPR036314">
    <property type="entry name" value="SOD_C_sf"/>
</dbReference>
<keyword evidence="8" id="KW-0732">Signal</keyword>
<dbReference type="Gene3D" id="3.55.40.20">
    <property type="entry name" value="Iron/manganese superoxide dismutase, C-terminal domain"/>
    <property type="match status" value="1"/>
</dbReference>
<dbReference type="EC" id="1.15.1.1" evidence="2"/>